<dbReference type="Gene3D" id="3.40.50.620">
    <property type="entry name" value="HUPs"/>
    <property type="match status" value="1"/>
</dbReference>
<dbReference type="KEGG" id="fln:FLA_4853"/>
<dbReference type="RefSeq" id="WP_231940319.1">
    <property type="nucleotide sequence ID" value="NZ_AP017422.1"/>
</dbReference>
<name>A0A173MMU3_9BACT</name>
<dbReference type="SUPFAM" id="SSF52402">
    <property type="entry name" value="Adenine nucleotide alpha hydrolases-like"/>
    <property type="match status" value="1"/>
</dbReference>
<keyword evidence="7" id="KW-0472">Membrane</keyword>
<dbReference type="PANTHER" id="PTHR46482:SF9">
    <property type="entry name" value="5'-ADENYLYLSULFATE REDUCTASE 1, CHLOROPLASTIC"/>
    <property type="match status" value="1"/>
</dbReference>
<evidence type="ECO:0000256" key="4">
    <source>
        <dbReference type="ARBA" id="ARBA00023004"/>
    </source>
</evidence>
<evidence type="ECO:0000256" key="1">
    <source>
        <dbReference type="ARBA" id="ARBA00009732"/>
    </source>
</evidence>
<dbReference type="STRING" id="477680.SAMN05421788_101262"/>
<sequence>MSTVLIGCLYKKRGFIDGKYKFTYALLLLLQLLLGLHMLPFYTNTINEFIMQTSTTNSTLELLQKTTNTPDILTALRNISDAFPGGVIFSTSFSWEDQAIAHLIFSEQLPIEVFTLDTGRLFPETYSTWSSTLDRYKERITAYYPDAQLLQEFIAEKGPNSFYESVDNRKRCCFIRKVEPLQRALQGKQVWLTGIRAAHSPNRTDMTQIEWDASNNIAKYHPLLDWSTEELKAFIALHNIPYNPLHDRGFVSIGCAPCTRAVKPGEDFRAGRWWWEDADKKECGLHVHK</sequence>
<evidence type="ECO:0000313" key="9">
    <source>
        <dbReference type="EMBL" id="SIS62053.1"/>
    </source>
</evidence>
<dbReference type="PANTHER" id="PTHR46482">
    <property type="entry name" value="5'-ADENYLYLSULFATE REDUCTASE 3, CHLOROPLASTIC"/>
    <property type="match status" value="1"/>
</dbReference>
<keyword evidence="4 6" id="KW-0408">Iron</keyword>
<feature type="transmembrane region" description="Helical" evidence="7">
    <location>
        <begin position="22"/>
        <end position="42"/>
    </location>
</feature>
<feature type="binding site" evidence="6">
    <location>
        <position position="258"/>
    </location>
    <ligand>
        <name>[4Fe-4S] cluster</name>
        <dbReference type="ChEBI" id="CHEBI:49883"/>
    </ligand>
</feature>
<organism evidence="9 10">
    <name type="scientific">Filimonas lacunae</name>
    <dbReference type="NCBI Taxonomy" id="477680"/>
    <lineage>
        <taxon>Bacteria</taxon>
        <taxon>Pseudomonadati</taxon>
        <taxon>Bacteroidota</taxon>
        <taxon>Chitinophagia</taxon>
        <taxon>Chitinophagales</taxon>
        <taxon>Chitinophagaceae</taxon>
        <taxon>Filimonas</taxon>
    </lineage>
</organism>
<dbReference type="Pfam" id="PF01507">
    <property type="entry name" value="PAPS_reduct"/>
    <property type="match status" value="1"/>
</dbReference>
<gene>
    <name evidence="6" type="primary">cysH</name>
    <name evidence="9" type="ORF">SAMN05421788_101262</name>
</gene>
<dbReference type="EMBL" id="FTOR01000001">
    <property type="protein sequence ID" value="SIS62053.1"/>
    <property type="molecule type" value="Genomic_DNA"/>
</dbReference>
<evidence type="ECO:0000256" key="5">
    <source>
        <dbReference type="ARBA" id="ARBA00023014"/>
    </source>
</evidence>
<dbReference type="GO" id="GO:0051539">
    <property type="term" value="F:4 iron, 4 sulfur cluster binding"/>
    <property type="evidence" value="ECO:0007669"/>
    <property type="project" value="UniProtKB-UniRule"/>
</dbReference>
<evidence type="ECO:0000256" key="3">
    <source>
        <dbReference type="ARBA" id="ARBA00023002"/>
    </source>
</evidence>
<protein>
    <recommendedName>
        <fullName evidence="6">Adenosine 5'-phosphosulfate reductase</fullName>
        <shortName evidence="6">APS reductase</shortName>
        <ecNumber evidence="6">1.8.4.10</ecNumber>
    </recommendedName>
    <alternativeName>
        <fullName evidence="6">5'-adenylylsulfate reductase</fullName>
    </alternativeName>
    <alternativeName>
        <fullName evidence="6">Thioredoxin-dependent 5'-adenylylsulfate reductase</fullName>
    </alternativeName>
</protein>
<dbReference type="GO" id="GO:0070814">
    <property type="term" value="P:hydrogen sulfide biosynthetic process"/>
    <property type="evidence" value="ECO:0007669"/>
    <property type="project" value="UniProtKB-UniRule"/>
</dbReference>
<dbReference type="InterPro" id="IPR002500">
    <property type="entry name" value="PAPS_reduct_dom"/>
</dbReference>
<evidence type="ECO:0000256" key="6">
    <source>
        <dbReference type="HAMAP-Rule" id="MF_00063"/>
    </source>
</evidence>
<comment type="function">
    <text evidence="6">Catalyzes the formation of sulfite from adenosine 5'-phosphosulfate (APS) using thioredoxin as an electron donor.</text>
</comment>
<evidence type="ECO:0000256" key="7">
    <source>
        <dbReference type="SAM" id="Phobius"/>
    </source>
</evidence>
<dbReference type="Proteomes" id="UP000186917">
    <property type="component" value="Unassembled WGS sequence"/>
</dbReference>
<dbReference type="HAMAP" id="MF_00063">
    <property type="entry name" value="CysH"/>
    <property type="match status" value="1"/>
</dbReference>
<keyword evidence="3 6" id="KW-0560">Oxidoreductase</keyword>
<reference evidence="10" key="1">
    <citation type="submission" date="2017-01" db="EMBL/GenBank/DDBJ databases">
        <authorList>
            <person name="Varghese N."/>
            <person name="Submissions S."/>
        </authorList>
    </citation>
    <scope>NUCLEOTIDE SEQUENCE [LARGE SCALE GENOMIC DNA]</scope>
    <source>
        <strain evidence="10">DSM 21054</strain>
    </source>
</reference>
<comment type="subcellular location">
    <subcellularLocation>
        <location evidence="6">Cytoplasm</location>
    </subcellularLocation>
</comment>
<dbReference type="EC" id="1.8.4.10" evidence="6"/>
<keyword evidence="7" id="KW-1133">Transmembrane helix</keyword>
<evidence type="ECO:0000256" key="2">
    <source>
        <dbReference type="ARBA" id="ARBA00022723"/>
    </source>
</evidence>
<evidence type="ECO:0000313" key="10">
    <source>
        <dbReference type="Proteomes" id="UP000186917"/>
    </source>
</evidence>
<dbReference type="GO" id="GO:0019379">
    <property type="term" value="P:sulfate assimilation, phosphoadenylyl sulfate reduction by phosphoadenylyl-sulfate reductase (thioredoxin)"/>
    <property type="evidence" value="ECO:0007669"/>
    <property type="project" value="UniProtKB-UniRule"/>
</dbReference>
<proteinExistence type="inferred from homology"/>
<keyword evidence="5 6" id="KW-0411">Iron-sulfur</keyword>
<feature type="binding site" evidence="6">
    <location>
        <position position="255"/>
    </location>
    <ligand>
        <name>[4Fe-4S] cluster</name>
        <dbReference type="ChEBI" id="CHEBI:49883"/>
    </ligand>
</feature>
<keyword evidence="7" id="KW-0812">Transmembrane</keyword>
<evidence type="ECO:0000259" key="8">
    <source>
        <dbReference type="Pfam" id="PF01507"/>
    </source>
</evidence>
<feature type="active site" description="Nucleophile; cysteine thiosulfonate intermediate" evidence="6">
    <location>
        <position position="283"/>
    </location>
</feature>
<dbReference type="NCBIfam" id="NF002537">
    <property type="entry name" value="PRK02090.1"/>
    <property type="match status" value="1"/>
</dbReference>
<dbReference type="GO" id="GO:0046872">
    <property type="term" value="F:metal ion binding"/>
    <property type="evidence" value="ECO:0007669"/>
    <property type="project" value="UniProtKB-KW"/>
</dbReference>
<keyword evidence="2 6" id="KW-0479">Metal-binding</keyword>
<keyword evidence="6" id="KW-0963">Cytoplasm</keyword>
<comment type="cofactor">
    <cofactor evidence="6">
        <name>[4Fe-4S] cluster</name>
        <dbReference type="ChEBI" id="CHEBI:49883"/>
    </cofactor>
    <text evidence="6">Binds 1 [4Fe-4S] cluster per subunit.</text>
</comment>
<dbReference type="GO" id="GO:0005737">
    <property type="term" value="C:cytoplasm"/>
    <property type="evidence" value="ECO:0007669"/>
    <property type="project" value="UniProtKB-SubCell"/>
</dbReference>
<comment type="similarity">
    <text evidence="1 6">Belongs to the PAPS reductase family. CysH subfamily.</text>
</comment>
<comment type="catalytic activity">
    <reaction evidence="6">
        <text>[thioredoxin]-disulfide + sulfite + AMP + 2 H(+) = adenosine 5'-phosphosulfate + [thioredoxin]-dithiol</text>
        <dbReference type="Rhea" id="RHEA:21976"/>
        <dbReference type="Rhea" id="RHEA-COMP:10698"/>
        <dbReference type="Rhea" id="RHEA-COMP:10700"/>
        <dbReference type="ChEBI" id="CHEBI:15378"/>
        <dbReference type="ChEBI" id="CHEBI:17359"/>
        <dbReference type="ChEBI" id="CHEBI:29950"/>
        <dbReference type="ChEBI" id="CHEBI:50058"/>
        <dbReference type="ChEBI" id="CHEBI:58243"/>
        <dbReference type="ChEBI" id="CHEBI:456215"/>
        <dbReference type="EC" id="1.8.4.10"/>
    </reaction>
</comment>
<comment type="pathway">
    <text evidence="6">Sulfur metabolism; hydrogen sulfide biosynthesis; sulfite from sulfate.</text>
</comment>
<accession>A0A173MMU3</accession>
<keyword evidence="10" id="KW-1185">Reference proteome</keyword>
<dbReference type="GO" id="GO:0043866">
    <property type="term" value="F:adenylyl-sulfate reductase (thioredoxin) activity"/>
    <property type="evidence" value="ECO:0007669"/>
    <property type="project" value="UniProtKB-EC"/>
</dbReference>
<dbReference type="AlphaFoldDB" id="A0A173MMU3"/>
<dbReference type="PIRSF" id="PIRSF000857">
    <property type="entry name" value="PAPS_reductase"/>
    <property type="match status" value="1"/>
</dbReference>
<dbReference type="GO" id="GO:0004604">
    <property type="term" value="F:phosphoadenylyl-sulfate reductase (thioredoxin) activity"/>
    <property type="evidence" value="ECO:0007669"/>
    <property type="project" value="UniProtKB-UniRule"/>
</dbReference>
<dbReference type="CDD" id="cd23945">
    <property type="entry name" value="PAPS_reductase"/>
    <property type="match status" value="1"/>
</dbReference>
<feature type="binding site" evidence="6">
    <location>
        <position position="173"/>
    </location>
    <ligand>
        <name>[4Fe-4S] cluster</name>
        <dbReference type="ChEBI" id="CHEBI:49883"/>
    </ligand>
</feature>
<dbReference type="InterPro" id="IPR004511">
    <property type="entry name" value="PAPS/APS_Rdtase"/>
</dbReference>
<feature type="domain" description="Phosphoadenosine phosphosulphate reductase" evidence="8">
    <location>
        <begin position="87"/>
        <end position="261"/>
    </location>
</feature>
<dbReference type="InterPro" id="IPR014729">
    <property type="entry name" value="Rossmann-like_a/b/a_fold"/>
</dbReference>
<feature type="binding site" evidence="6">
    <location>
        <position position="172"/>
    </location>
    <ligand>
        <name>[4Fe-4S] cluster</name>
        <dbReference type="ChEBI" id="CHEBI:49883"/>
    </ligand>
</feature>